<accession>A0A3N4IRU5</accession>
<keyword evidence="3" id="KW-1185">Reference proteome</keyword>
<dbReference type="AlphaFoldDB" id="A0A3N4IRU5"/>
<feature type="region of interest" description="Disordered" evidence="1">
    <location>
        <begin position="1"/>
        <end position="30"/>
    </location>
</feature>
<proteinExistence type="predicted"/>
<dbReference type="EMBL" id="ML120723">
    <property type="protein sequence ID" value="RPA88659.1"/>
    <property type="molecule type" value="Genomic_DNA"/>
</dbReference>
<feature type="compositionally biased region" description="Polar residues" evidence="1">
    <location>
        <begin position="171"/>
        <end position="184"/>
    </location>
</feature>
<dbReference type="Proteomes" id="UP000276215">
    <property type="component" value="Unassembled WGS sequence"/>
</dbReference>
<feature type="region of interest" description="Disordered" evidence="1">
    <location>
        <begin position="140"/>
        <end position="209"/>
    </location>
</feature>
<reference evidence="2 3" key="1">
    <citation type="journal article" date="2018" name="Nat. Ecol. Evol.">
        <title>Pezizomycetes genomes reveal the molecular basis of ectomycorrhizal truffle lifestyle.</title>
        <authorList>
            <person name="Murat C."/>
            <person name="Payen T."/>
            <person name="Noel B."/>
            <person name="Kuo A."/>
            <person name="Morin E."/>
            <person name="Chen J."/>
            <person name="Kohler A."/>
            <person name="Krizsan K."/>
            <person name="Balestrini R."/>
            <person name="Da Silva C."/>
            <person name="Montanini B."/>
            <person name="Hainaut M."/>
            <person name="Levati E."/>
            <person name="Barry K.W."/>
            <person name="Belfiori B."/>
            <person name="Cichocki N."/>
            <person name="Clum A."/>
            <person name="Dockter R.B."/>
            <person name="Fauchery L."/>
            <person name="Guy J."/>
            <person name="Iotti M."/>
            <person name="Le Tacon F."/>
            <person name="Lindquist E.A."/>
            <person name="Lipzen A."/>
            <person name="Malagnac F."/>
            <person name="Mello A."/>
            <person name="Molinier V."/>
            <person name="Miyauchi S."/>
            <person name="Poulain J."/>
            <person name="Riccioni C."/>
            <person name="Rubini A."/>
            <person name="Sitrit Y."/>
            <person name="Splivallo R."/>
            <person name="Traeger S."/>
            <person name="Wang M."/>
            <person name="Zifcakova L."/>
            <person name="Wipf D."/>
            <person name="Zambonelli A."/>
            <person name="Paolocci F."/>
            <person name="Nowrousian M."/>
            <person name="Ottonello S."/>
            <person name="Baldrian P."/>
            <person name="Spatafora J.W."/>
            <person name="Henrissat B."/>
            <person name="Nagy L.G."/>
            <person name="Aury J.M."/>
            <person name="Wincker P."/>
            <person name="Grigoriev I.V."/>
            <person name="Bonfante P."/>
            <person name="Martin F.M."/>
        </authorList>
    </citation>
    <scope>NUCLEOTIDE SEQUENCE [LARGE SCALE GENOMIC DNA]</scope>
    <source>
        <strain evidence="2 3">120613-1</strain>
    </source>
</reference>
<evidence type="ECO:0000256" key="1">
    <source>
        <dbReference type="SAM" id="MobiDB-lite"/>
    </source>
</evidence>
<protein>
    <submittedName>
        <fullName evidence="2">Uncharacterized protein</fullName>
    </submittedName>
</protein>
<evidence type="ECO:0000313" key="2">
    <source>
        <dbReference type="EMBL" id="RPA88659.1"/>
    </source>
</evidence>
<name>A0A3N4IRU5_9PEZI</name>
<evidence type="ECO:0000313" key="3">
    <source>
        <dbReference type="Proteomes" id="UP000276215"/>
    </source>
</evidence>
<feature type="compositionally biased region" description="Polar residues" evidence="1">
    <location>
        <begin position="140"/>
        <end position="152"/>
    </location>
</feature>
<gene>
    <name evidence="2" type="ORF">L873DRAFT_1906772</name>
</gene>
<organism evidence="2 3">
    <name type="scientific">Choiromyces venosus 120613-1</name>
    <dbReference type="NCBI Taxonomy" id="1336337"/>
    <lineage>
        <taxon>Eukaryota</taxon>
        <taxon>Fungi</taxon>
        <taxon>Dikarya</taxon>
        <taxon>Ascomycota</taxon>
        <taxon>Pezizomycotina</taxon>
        <taxon>Pezizomycetes</taxon>
        <taxon>Pezizales</taxon>
        <taxon>Tuberaceae</taxon>
        <taxon>Choiromyces</taxon>
    </lineage>
</organism>
<sequence>MSPPFWADPAVDNFPSLADSQAQSPPQGLGLALPRLSDALPYCHPSLHEAFPHIPWVPSPSFAPSSPLPGNTVVSQATQQYQSSRLANTQSHTQLNVLLPTPLLSTVGAGPVPSRMPSGLSTPRGLGVWGTTPDYYSLTSNQPHSATQTMIPHQQPRPVPAYYGTPPAGPSKSTGQSVGFSSHATPPPPLGGLMTESAELRPNPSALTS</sequence>